<proteinExistence type="predicted"/>
<dbReference type="OrthoDB" id="62952at2759"/>
<dbReference type="AlphaFoldDB" id="A0A8H2VQ40"/>
<evidence type="ECO:0000256" key="1">
    <source>
        <dbReference type="SAM" id="MobiDB-lite"/>
    </source>
</evidence>
<dbReference type="PANTHER" id="PTHR42085:SF1">
    <property type="entry name" value="F-BOX DOMAIN-CONTAINING PROTEIN"/>
    <property type="match status" value="1"/>
</dbReference>
<evidence type="ECO:0000313" key="3">
    <source>
        <dbReference type="Proteomes" id="UP000624404"/>
    </source>
</evidence>
<keyword evidence="3" id="KW-1185">Reference proteome</keyword>
<dbReference type="EMBL" id="CAJHIA010000009">
    <property type="protein sequence ID" value="CAD6442767.1"/>
    <property type="molecule type" value="Genomic_DNA"/>
</dbReference>
<reference evidence="2" key="1">
    <citation type="submission" date="2020-10" db="EMBL/GenBank/DDBJ databases">
        <authorList>
            <person name="Kusch S."/>
        </authorList>
    </citation>
    <scope>NUCLEOTIDE SEQUENCE</scope>
    <source>
        <strain evidence="2">SwB9</strain>
    </source>
</reference>
<evidence type="ECO:0000313" key="2">
    <source>
        <dbReference type="EMBL" id="CAD6442767.1"/>
    </source>
</evidence>
<accession>A0A8H2VQ40</accession>
<organism evidence="2 3">
    <name type="scientific">Sclerotinia trifoliorum</name>
    <dbReference type="NCBI Taxonomy" id="28548"/>
    <lineage>
        <taxon>Eukaryota</taxon>
        <taxon>Fungi</taxon>
        <taxon>Dikarya</taxon>
        <taxon>Ascomycota</taxon>
        <taxon>Pezizomycotina</taxon>
        <taxon>Leotiomycetes</taxon>
        <taxon>Helotiales</taxon>
        <taxon>Sclerotiniaceae</taxon>
        <taxon>Sclerotinia</taxon>
    </lineage>
</organism>
<name>A0A8H2VQ40_9HELO</name>
<feature type="compositionally biased region" description="Basic residues" evidence="1">
    <location>
        <begin position="640"/>
        <end position="650"/>
    </location>
</feature>
<feature type="region of interest" description="Disordered" evidence="1">
    <location>
        <begin position="631"/>
        <end position="650"/>
    </location>
</feature>
<dbReference type="Proteomes" id="UP000624404">
    <property type="component" value="Unassembled WGS sequence"/>
</dbReference>
<sequence>MKPSTSKSRKGNKQFVRVHSNGTITYKQNTPVQRKRAFPIQNKAKCGIPSRNSRAHLLNMPSEIRDEILSYLLTNPILGQGISVTMEAGPLRKGNREVTSPKYDLHPAVLRVCKQMYQEGLLYMLYECNTFIMDCTNWMYQDDTHVPVDGMYSYAPRWANTYYPITTALNVTPLNRYLEHLNVSPTNPVWVYEGNQYFNEQPTLRNLVGSQASYAKKWKVIVRGDSGTYSRRFGRFALQQFCHAVCQCPGLSLTFVVCTDKTSKKTKKTLYLDFDSELSFEEIFSPLQIFRNVKHVEFSEAHADVDQEVRGEDFPEALPVYFHEIFQVADAAASNLTSGKLVEKYTKLIKGSSPLINPLDLMCDDLVTYAKTFQRVPEFKKNMDLGTVFDEVLFQEDDTNTYKRPYDSAECLLRQAQAAALVNDSEKFKGFRKELLLEIKGERYKIIKNGRARFYKFIEQNRIFRGMLCSGEFHNDVYRCQEYTLDLSEDTALRRNWRISITEALIVLEDYASSFLRDTSNMNSKLRAGHRLYDPTHLYHALPREQLMRRIQDAYVSWDFSSFLQYYKEVVHDMDAQYIEILEARKNLFRWDTGPTLRGMEIVSGDENNFASREIEPIEWTMLNFNQNHELEKRAPAATKRQKRRSSRQW</sequence>
<protein>
    <submittedName>
        <fullName evidence="2">52193f30-ead5-4c28-89ef-7c627d989225</fullName>
    </submittedName>
</protein>
<gene>
    <name evidence="2" type="ORF">SCLTRI_LOCUS2559</name>
</gene>
<dbReference type="PANTHER" id="PTHR42085">
    <property type="entry name" value="F-BOX DOMAIN-CONTAINING PROTEIN"/>
    <property type="match status" value="1"/>
</dbReference>
<comment type="caution">
    <text evidence="2">The sequence shown here is derived from an EMBL/GenBank/DDBJ whole genome shotgun (WGS) entry which is preliminary data.</text>
</comment>
<dbReference type="InterPro" id="IPR038883">
    <property type="entry name" value="AN11006-like"/>
</dbReference>